<reference evidence="2 3" key="1">
    <citation type="submission" date="2019-08" db="EMBL/GenBank/DDBJ databases">
        <title>Selenomonas sp. mPRGC5 and Selenomonas sp. mPRGC8 isolated from ruminal fluid of dairy goat (Capra hircus).</title>
        <authorList>
            <person name="Poothong S."/>
            <person name="Nuengjamnong C."/>
            <person name="Tanasupawat S."/>
        </authorList>
    </citation>
    <scope>NUCLEOTIDE SEQUENCE [LARGE SCALE GENOMIC DNA]</scope>
    <source>
        <strain evidence="3">mPRGC5</strain>
    </source>
</reference>
<dbReference type="OrthoDB" id="1666527at2"/>
<evidence type="ECO:0000313" key="2">
    <source>
        <dbReference type="EMBL" id="TYZ19742.1"/>
    </source>
</evidence>
<proteinExistence type="predicted"/>
<keyword evidence="1" id="KW-0812">Transmembrane</keyword>
<keyword evidence="3" id="KW-1185">Reference proteome</keyword>
<dbReference type="RefSeq" id="WP_149172409.1">
    <property type="nucleotide sequence ID" value="NZ_VTOY01000020.1"/>
</dbReference>
<keyword evidence="1" id="KW-1133">Transmembrane helix</keyword>
<feature type="transmembrane region" description="Helical" evidence="1">
    <location>
        <begin position="9"/>
        <end position="31"/>
    </location>
</feature>
<dbReference type="AlphaFoldDB" id="A0A5D6VWV8"/>
<dbReference type="EMBL" id="VTOY01000020">
    <property type="protein sequence ID" value="TYZ19742.1"/>
    <property type="molecule type" value="Genomic_DNA"/>
</dbReference>
<sequence>MKQEKQRGYILLEVMVLSVVVMAMAVSLHLFQQAQVVIQADSARLSGVLLAQEEFARLEWAMDQGGLGEGEYGWLGDAQQLAQENQSFAVRASVRAETEAVWRARVTVQWQSAVRSGTLGYERLLCRHRQQKGAAL</sequence>
<comment type="caution">
    <text evidence="2">The sequence shown here is derived from an EMBL/GenBank/DDBJ whole genome shotgun (WGS) entry which is preliminary data.</text>
</comment>
<evidence type="ECO:0000313" key="3">
    <source>
        <dbReference type="Proteomes" id="UP000323646"/>
    </source>
</evidence>
<organism evidence="2 3">
    <name type="scientific">Selenomonas ruminis</name>
    <dbReference type="NCBI Taxonomy" id="2593411"/>
    <lineage>
        <taxon>Bacteria</taxon>
        <taxon>Bacillati</taxon>
        <taxon>Bacillota</taxon>
        <taxon>Negativicutes</taxon>
        <taxon>Selenomonadales</taxon>
        <taxon>Selenomonadaceae</taxon>
        <taxon>Selenomonas</taxon>
    </lineage>
</organism>
<keyword evidence="1" id="KW-0472">Membrane</keyword>
<evidence type="ECO:0000256" key="1">
    <source>
        <dbReference type="SAM" id="Phobius"/>
    </source>
</evidence>
<gene>
    <name evidence="2" type="ORF">FZ040_13075</name>
</gene>
<protein>
    <submittedName>
        <fullName evidence="2">Type II secretion system protein</fullName>
    </submittedName>
</protein>
<name>A0A5D6VWV8_9FIRM</name>
<accession>A0A5D6VWV8</accession>
<dbReference type="Proteomes" id="UP000323646">
    <property type="component" value="Unassembled WGS sequence"/>
</dbReference>